<dbReference type="EMBL" id="OM869656">
    <property type="protein sequence ID" value="UPW41737.1"/>
    <property type="molecule type" value="Genomic_DNA"/>
</dbReference>
<evidence type="ECO:0000259" key="1">
    <source>
        <dbReference type="Pfam" id="PF23343"/>
    </source>
</evidence>
<reference evidence="2" key="1">
    <citation type="submission" date="2022-02" db="EMBL/GenBank/DDBJ databases">
        <title>Towards deciphering the DNA virus diversity associated with rodent species in the families Cricetidae and Heteromyidae.</title>
        <authorList>
            <person name="Lund M."/>
            <person name="Larsen B.B."/>
            <person name="Gryseels S."/>
            <person name="Kraberger S."/>
            <person name="Rowsey D.M."/>
            <person name="Steger L."/>
            <person name="Yule K.M."/>
            <person name="Upham N.S."/>
            <person name="Worobey M."/>
            <person name="Van Doorslaer K."/>
            <person name="Varsani A."/>
        </authorList>
    </citation>
    <scope>NUCLEOTIDE SEQUENCE</scope>
    <source>
        <strain evidence="2">NeonRodF8_8</strain>
    </source>
</reference>
<organism evidence="2">
    <name type="scientific">Peromfec virus RodF8_8</name>
    <dbReference type="NCBI Taxonomy" id="2929389"/>
    <lineage>
        <taxon>Viruses</taxon>
        <taxon>Monodnaviria</taxon>
        <taxon>Sangervirae</taxon>
        <taxon>Phixviricota</taxon>
        <taxon>Malgrandaviricetes</taxon>
        <taxon>Petitvirales</taxon>
        <taxon>Microviridae</taxon>
    </lineage>
</organism>
<protein>
    <submittedName>
        <fullName evidence="2">Replication initiator protein</fullName>
    </submittedName>
</protein>
<dbReference type="Pfam" id="PF23343">
    <property type="entry name" value="REP_ORF2-G2P"/>
    <property type="match status" value="1"/>
</dbReference>
<accession>A0A976N206</accession>
<sequence length="499" mass="59015">MAVSEIVKRFVSCLHPRRVFNPSLGEYIVTPCGHCKQCLNSKAFIQKKACESEGKSHRYVFFVNPDYNEDSMPSCRYEYLNEVDGEKFYTLFDDCVRSDTYGQEIMVLAEKELNFTLKTRYNPFKHYQSKIGYALPKDLQNYIKRIRDQISRDTGEKIRYFAVSDYGGKFARPHFHILFYFDEYKTFKIFRKVCRKKWQFGRVNCSPAKDGAAAYVSHYVTGVSTTLNILEHPFFRPRSFHSNHFGFEALKSYKEDIFKNASSCFRGECYGLLKGFTEFYGTSSIERAFFPRCFRFNQLPFDGLYRIYTLYYELTQGVARCFEDWCFMLFDKMLHDSYFKESMGLWLDVDPKVVSPFEDIPDDVLSRLQGVYSLGRKFYGFICNHDPSLFRSRLISILDYYQGKAQWQLSKFYTTIEQDNGLVLSIDDYDYLYPHSFCDEESQWSNFIANLSLTHCYEQALYESTKIFNERLKHREHSDILITKKNNYVKHFSCSESDK</sequence>
<name>A0A976N206_9VIRU</name>
<dbReference type="InterPro" id="IPR056906">
    <property type="entry name" value="ORF2/G2P_dom"/>
</dbReference>
<proteinExistence type="predicted"/>
<evidence type="ECO:0000313" key="2">
    <source>
        <dbReference type="EMBL" id="UPW41737.1"/>
    </source>
</evidence>
<feature type="domain" description="Replication-associated protein ORF2/G2P" evidence="1">
    <location>
        <begin position="135"/>
        <end position="221"/>
    </location>
</feature>